<proteinExistence type="predicted"/>
<organism evidence="1 2">
    <name type="scientific">Panicum miliaceum</name>
    <name type="common">Proso millet</name>
    <name type="synonym">Broomcorn millet</name>
    <dbReference type="NCBI Taxonomy" id="4540"/>
    <lineage>
        <taxon>Eukaryota</taxon>
        <taxon>Viridiplantae</taxon>
        <taxon>Streptophyta</taxon>
        <taxon>Embryophyta</taxon>
        <taxon>Tracheophyta</taxon>
        <taxon>Spermatophyta</taxon>
        <taxon>Magnoliopsida</taxon>
        <taxon>Liliopsida</taxon>
        <taxon>Poales</taxon>
        <taxon>Poaceae</taxon>
        <taxon>PACMAD clade</taxon>
        <taxon>Panicoideae</taxon>
        <taxon>Panicodae</taxon>
        <taxon>Paniceae</taxon>
        <taxon>Panicinae</taxon>
        <taxon>Panicum</taxon>
        <taxon>Panicum sect. Panicum</taxon>
    </lineage>
</organism>
<dbReference type="AlphaFoldDB" id="A0A3L6RPT2"/>
<gene>
    <name evidence="1" type="ORF">C2845_PM11G14480</name>
</gene>
<reference evidence="2" key="1">
    <citation type="journal article" date="2019" name="Nat. Commun.">
        <title>The genome of broomcorn millet.</title>
        <authorList>
            <person name="Zou C."/>
            <person name="Miki D."/>
            <person name="Li D."/>
            <person name="Tang Q."/>
            <person name="Xiao L."/>
            <person name="Rajput S."/>
            <person name="Deng P."/>
            <person name="Jia W."/>
            <person name="Huang R."/>
            <person name="Zhang M."/>
            <person name="Sun Y."/>
            <person name="Hu J."/>
            <person name="Fu X."/>
            <person name="Schnable P.S."/>
            <person name="Li F."/>
            <person name="Zhang H."/>
            <person name="Feng B."/>
            <person name="Zhu X."/>
            <person name="Liu R."/>
            <person name="Schnable J.C."/>
            <person name="Zhu J.-K."/>
            <person name="Zhang H."/>
        </authorList>
    </citation>
    <scope>NUCLEOTIDE SEQUENCE [LARGE SCALE GENOMIC DNA]</scope>
</reference>
<dbReference type="EMBL" id="PQIB02000007">
    <property type="protein sequence ID" value="RLN07719.1"/>
    <property type="molecule type" value="Genomic_DNA"/>
</dbReference>
<protein>
    <submittedName>
        <fullName evidence="1">Uncharacterized protein</fullName>
    </submittedName>
</protein>
<keyword evidence="2" id="KW-1185">Reference proteome</keyword>
<accession>A0A3L6RPT2</accession>
<comment type="caution">
    <text evidence="1">The sequence shown here is derived from an EMBL/GenBank/DDBJ whole genome shotgun (WGS) entry which is preliminary data.</text>
</comment>
<sequence length="53" mass="6162">MQFKGAPTETGRRLRTVSRHWPTSIQICEIGIWLKLTSDNKAKWLPFESTNCK</sequence>
<name>A0A3L6RPT2_PANMI</name>
<dbReference type="Proteomes" id="UP000275267">
    <property type="component" value="Unassembled WGS sequence"/>
</dbReference>
<evidence type="ECO:0000313" key="1">
    <source>
        <dbReference type="EMBL" id="RLN07719.1"/>
    </source>
</evidence>
<evidence type="ECO:0000313" key="2">
    <source>
        <dbReference type="Proteomes" id="UP000275267"/>
    </source>
</evidence>